<organism evidence="3 4">
    <name type="scientific">Mytilus coruscus</name>
    <name type="common">Sea mussel</name>
    <dbReference type="NCBI Taxonomy" id="42192"/>
    <lineage>
        <taxon>Eukaryota</taxon>
        <taxon>Metazoa</taxon>
        <taxon>Spiralia</taxon>
        <taxon>Lophotrochozoa</taxon>
        <taxon>Mollusca</taxon>
        <taxon>Bivalvia</taxon>
        <taxon>Autobranchia</taxon>
        <taxon>Pteriomorphia</taxon>
        <taxon>Mytilida</taxon>
        <taxon>Mytiloidea</taxon>
        <taxon>Mytilidae</taxon>
        <taxon>Mytilinae</taxon>
        <taxon>Mytilus</taxon>
    </lineage>
</organism>
<gene>
    <name evidence="3" type="ORF">MCOR_50282</name>
</gene>
<feature type="chain" id="PRO_5026864931" evidence="2">
    <location>
        <begin position="19"/>
        <end position="239"/>
    </location>
</feature>
<feature type="signal peptide" evidence="2">
    <location>
        <begin position="1"/>
        <end position="18"/>
    </location>
</feature>
<reference evidence="3 4" key="1">
    <citation type="submission" date="2020-06" db="EMBL/GenBank/DDBJ databases">
        <authorList>
            <person name="Li R."/>
            <person name="Bekaert M."/>
        </authorList>
    </citation>
    <scope>NUCLEOTIDE SEQUENCE [LARGE SCALE GENOMIC DNA]</scope>
    <source>
        <strain evidence="4">wild</strain>
    </source>
</reference>
<dbReference type="PANTHER" id="PTHR24024:SF18">
    <property type="entry name" value="SHORT-CHAIN COLLAGEN C4-LIKE"/>
    <property type="match status" value="1"/>
</dbReference>
<sequence>MQTQCILLCFLAPVICHGTETVLDLFPEYKIVQRRIDALEKENKALKAEIDQKEEGMLGSTFVRWGRSTCNGTTSSLVYNGYMAGPCIKSMATGSNYLCLSSNPEKKSFPADWNSNPGHLYGIGWELSGKDRSKSSSHVDDKDVPCAVCLTKRRTTLMIPGRTSCYSGWTQEYTWFLVSTGANRYFATTEYVCADDEPLFYGSKNYNQGILSLVEVKCGSIPCNKYEDRTKLSCVVCSK</sequence>
<keyword evidence="1" id="KW-0175">Coiled coil</keyword>
<dbReference type="EMBL" id="CACVKT020008819">
    <property type="protein sequence ID" value="CAC5417799.1"/>
    <property type="molecule type" value="Genomic_DNA"/>
</dbReference>
<dbReference type="Proteomes" id="UP000507470">
    <property type="component" value="Unassembled WGS sequence"/>
</dbReference>
<dbReference type="PANTHER" id="PTHR24024">
    <property type="entry name" value="PULMONARY SURFACTANT-ASSOCIATED PROTEIN A"/>
    <property type="match status" value="1"/>
</dbReference>
<accession>A0A6J8EAF7</accession>
<keyword evidence="4" id="KW-1185">Reference proteome</keyword>
<dbReference type="InterPro" id="IPR051077">
    <property type="entry name" value="Ca-dependent_lectin"/>
</dbReference>
<feature type="coiled-coil region" evidence="1">
    <location>
        <begin position="29"/>
        <end position="56"/>
    </location>
</feature>
<dbReference type="OrthoDB" id="6122741at2759"/>
<evidence type="ECO:0000256" key="1">
    <source>
        <dbReference type="SAM" id="Coils"/>
    </source>
</evidence>
<keyword evidence="2" id="KW-0732">Signal</keyword>
<dbReference type="AlphaFoldDB" id="A0A6J8EAF7"/>
<dbReference type="GO" id="GO:0005615">
    <property type="term" value="C:extracellular space"/>
    <property type="evidence" value="ECO:0007669"/>
    <property type="project" value="TreeGrafter"/>
</dbReference>
<evidence type="ECO:0000256" key="2">
    <source>
        <dbReference type="SAM" id="SignalP"/>
    </source>
</evidence>
<name>A0A6J8EAF7_MYTCO</name>
<evidence type="ECO:0000313" key="4">
    <source>
        <dbReference type="Proteomes" id="UP000507470"/>
    </source>
</evidence>
<evidence type="ECO:0000313" key="3">
    <source>
        <dbReference type="EMBL" id="CAC5417799.1"/>
    </source>
</evidence>
<protein>
    <submittedName>
        <fullName evidence="3">Uncharacterized protein</fullName>
    </submittedName>
</protein>
<proteinExistence type="predicted"/>